<dbReference type="Pfam" id="PF13102">
    <property type="entry name" value="Phage_int_SAM_5"/>
    <property type="match status" value="1"/>
</dbReference>
<evidence type="ECO:0000256" key="3">
    <source>
        <dbReference type="ARBA" id="ARBA00023172"/>
    </source>
</evidence>
<dbReference type="RefSeq" id="WP_147099635.1">
    <property type="nucleotide sequence ID" value="NZ_VOOS01000002.1"/>
</dbReference>
<organism evidence="5 6">
    <name type="scientific">Vicingus serpentipes</name>
    <dbReference type="NCBI Taxonomy" id="1926625"/>
    <lineage>
        <taxon>Bacteria</taxon>
        <taxon>Pseudomonadati</taxon>
        <taxon>Bacteroidota</taxon>
        <taxon>Flavobacteriia</taxon>
        <taxon>Flavobacteriales</taxon>
        <taxon>Vicingaceae</taxon>
        <taxon>Vicingus</taxon>
    </lineage>
</organism>
<evidence type="ECO:0000313" key="5">
    <source>
        <dbReference type="EMBL" id="TXB66142.1"/>
    </source>
</evidence>
<dbReference type="InterPro" id="IPR013762">
    <property type="entry name" value="Integrase-like_cat_sf"/>
</dbReference>
<dbReference type="InterPro" id="IPR025269">
    <property type="entry name" value="SAM-like_dom"/>
</dbReference>
<dbReference type="PANTHER" id="PTHR30349">
    <property type="entry name" value="PHAGE INTEGRASE-RELATED"/>
    <property type="match status" value="1"/>
</dbReference>
<dbReference type="Pfam" id="PF00589">
    <property type="entry name" value="Phage_integrase"/>
    <property type="match status" value="1"/>
</dbReference>
<dbReference type="Gene3D" id="1.10.443.10">
    <property type="entry name" value="Intergrase catalytic core"/>
    <property type="match status" value="1"/>
</dbReference>
<gene>
    <name evidence="5" type="ORF">FRY74_06105</name>
</gene>
<comment type="caution">
    <text evidence="5">The sequence shown here is derived from an EMBL/GenBank/DDBJ whole genome shotgun (WGS) entry which is preliminary data.</text>
</comment>
<dbReference type="PROSITE" id="PS51898">
    <property type="entry name" value="TYR_RECOMBINASE"/>
    <property type="match status" value="1"/>
</dbReference>
<evidence type="ECO:0000256" key="2">
    <source>
        <dbReference type="ARBA" id="ARBA00023125"/>
    </source>
</evidence>
<dbReference type="PANTHER" id="PTHR30349:SF64">
    <property type="entry name" value="PROPHAGE INTEGRASE INTD-RELATED"/>
    <property type="match status" value="1"/>
</dbReference>
<dbReference type="Pfam" id="PF17293">
    <property type="entry name" value="Arm-DNA-bind_5"/>
    <property type="match status" value="1"/>
</dbReference>
<name>A0A5C6RXQ4_9FLAO</name>
<comment type="similarity">
    <text evidence="1">Belongs to the 'phage' integrase family.</text>
</comment>
<keyword evidence="2" id="KW-0238">DNA-binding</keyword>
<sequence>MKQLRVTLFIKNDKVDKKGNVQVFLKIKYLNTSTTLSTDFWVDEEKWKKTTQFLFAKALKEIHIRRKIDELINKIHLIEQNLTLKGTQFSAHTLKQVLVNGEDSIINYHIMLSDLFNKQYSIYIPLVENGIRAKESLRKFKTLNNHVNDFLKYEYGLENIALNKLNYSFIESFDIFLRSIKKIGNNTTVKYIQSLRQLAKLAVKHDWLIKDPFALYDKKIVTKEVEFLTKTELSLFETVKLPSKKLEVVRDYFLLSCYTGYAYSDIFSLTYSDIQNGNDGQKWIIHRRQKTKIKCDVPLLPQAEAIINKYRDDFNCIKTNKILPERSNQKINKYLKEIAEIVGIEKRIHFHLARHTFSCTIILANGLSMEVLSKMLGHTNLKQTMHYGKIQNQRVGEEMKLLRSKLTINTRKSNSY</sequence>
<accession>A0A5C6RXQ4</accession>
<dbReference type="Proteomes" id="UP000321721">
    <property type="component" value="Unassembled WGS sequence"/>
</dbReference>
<dbReference type="OrthoDB" id="1098628at2"/>
<dbReference type="EMBL" id="VOOS01000002">
    <property type="protein sequence ID" value="TXB66142.1"/>
    <property type="molecule type" value="Genomic_DNA"/>
</dbReference>
<evidence type="ECO:0000313" key="6">
    <source>
        <dbReference type="Proteomes" id="UP000321721"/>
    </source>
</evidence>
<dbReference type="InterPro" id="IPR010998">
    <property type="entry name" value="Integrase_recombinase_N"/>
</dbReference>
<keyword evidence="3" id="KW-0233">DNA recombination</keyword>
<dbReference type="InterPro" id="IPR050090">
    <property type="entry name" value="Tyrosine_recombinase_XerCD"/>
</dbReference>
<dbReference type="InterPro" id="IPR002104">
    <property type="entry name" value="Integrase_catalytic"/>
</dbReference>
<protein>
    <submittedName>
        <fullName evidence="5">Site-specific integrase</fullName>
    </submittedName>
</protein>
<feature type="domain" description="Tyr recombinase" evidence="4">
    <location>
        <begin position="223"/>
        <end position="400"/>
    </location>
</feature>
<dbReference type="InterPro" id="IPR011010">
    <property type="entry name" value="DNA_brk_join_enz"/>
</dbReference>
<dbReference type="SUPFAM" id="SSF56349">
    <property type="entry name" value="DNA breaking-rejoining enzymes"/>
    <property type="match status" value="1"/>
</dbReference>
<dbReference type="GO" id="GO:0015074">
    <property type="term" value="P:DNA integration"/>
    <property type="evidence" value="ECO:0007669"/>
    <property type="project" value="InterPro"/>
</dbReference>
<dbReference type="GO" id="GO:0006310">
    <property type="term" value="P:DNA recombination"/>
    <property type="evidence" value="ECO:0007669"/>
    <property type="project" value="UniProtKB-KW"/>
</dbReference>
<dbReference type="Gene3D" id="1.10.150.130">
    <property type="match status" value="1"/>
</dbReference>
<dbReference type="CDD" id="cd01185">
    <property type="entry name" value="INTN1_C_like"/>
    <property type="match status" value="1"/>
</dbReference>
<dbReference type="AlphaFoldDB" id="A0A5C6RXQ4"/>
<reference evidence="5 6" key="1">
    <citation type="submission" date="2019-08" db="EMBL/GenBank/DDBJ databases">
        <title>Genome of Vicingus serpentipes NCIMB 15042.</title>
        <authorList>
            <person name="Bowman J.P."/>
        </authorList>
    </citation>
    <scope>NUCLEOTIDE SEQUENCE [LARGE SCALE GENOMIC DNA]</scope>
    <source>
        <strain evidence="5 6">NCIMB 15042</strain>
    </source>
</reference>
<dbReference type="GO" id="GO:0003677">
    <property type="term" value="F:DNA binding"/>
    <property type="evidence" value="ECO:0007669"/>
    <property type="project" value="UniProtKB-KW"/>
</dbReference>
<proteinExistence type="inferred from homology"/>
<evidence type="ECO:0000259" key="4">
    <source>
        <dbReference type="PROSITE" id="PS51898"/>
    </source>
</evidence>
<keyword evidence="6" id="KW-1185">Reference proteome</keyword>
<dbReference type="InterPro" id="IPR035386">
    <property type="entry name" value="Arm-DNA-bind_5"/>
</dbReference>
<evidence type="ECO:0000256" key="1">
    <source>
        <dbReference type="ARBA" id="ARBA00008857"/>
    </source>
</evidence>